<keyword evidence="1" id="KW-0472">Membrane</keyword>
<feature type="transmembrane region" description="Helical" evidence="1">
    <location>
        <begin position="43"/>
        <end position="63"/>
    </location>
</feature>
<dbReference type="Proteomes" id="UP001055712">
    <property type="component" value="Unassembled WGS sequence"/>
</dbReference>
<evidence type="ECO:0000313" key="2">
    <source>
        <dbReference type="EMBL" id="KAI3428466.1"/>
    </source>
</evidence>
<proteinExistence type="predicted"/>
<dbReference type="EMBL" id="SIDB01000009">
    <property type="protein sequence ID" value="KAI3428466.1"/>
    <property type="molecule type" value="Genomic_DNA"/>
</dbReference>
<organism evidence="2 3">
    <name type="scientific">Chlorella vulgaris</name>
    <name type="common">Green alga</name>
    <dbReference type="NCBI Taxonomy" id="3077"/>
    <lineage>
        <taxon>Eukaryota</taxon>
        <taxon>Viridiplantae</taxon>
        <taxon>Chlorophyta</taxon>
        <taxon>core chlorophytes</taxon>
        <taxon>Trebouxiophyceae</taxon>
        <taxon>Chlorellales</taxon>
        <taxon>Chlorellaceae</taxon>
        <taxon>Chlorella clade</taxon>
        <taxon>Chlorella</taxon>
    </lineage>
</organism>
<name>A0A9D4TKY5_CHLVU</name>
<dbReference type="AlphaFoldDB" id="A0A9D4TKY5"/>
<keyword evidence="3" id="KW-1185">Reference proteome</keyword>
<comment type="caution">
    <text evidence="2">The sequence shown here is derived from an EMBL/GenBank/DDBJ whole genome shotgun (WGS) entry which is preliminary data.</text>
</comment>
<gene>
    <name evidence="2" type="ORF">D9Q98_007291</name>
</gene>
<keyword evidence="1" id="KW-1133">Transmembrane helix</keyword>
<reference evidence="2" key="2">
    <citation type="submission" date="2020-11" db="EMBL/GenBank/DDBJ databases">
        <authorList>
            <person name="Cecchin M."/>
            <person name="Marcolungo L."/>
            <person name="Rossato M."/>
            <person name="Girolomoni L."/>
            <person name="Cosentino E."/>
            <person name="Cuine S."/>
            <person name="Li-Beisson Y."/>
            <person name="Delledonne M."/>
            <person name="Ballottari M."/>
        </authorList>
    </citation>
    <scope>NUCLEOTIDE SEQUENCE</scope>
    <source>
        <strain evidence="2">211/11P</strain>
        <tissue evidence="2">Whole cell</tissue>
    </source>
</reference>
<keyword evidence="1" id="KW-0812">Transmembrane</keyword>
<reference evidence="2" key="1">
    <citation type="journal article" date="2019" name="Plant J.">
        <title>Chlorella vulgaris genome assembly and annotation reveals the molecular basis for metabolic acclimation to high light conditions.</title>
        <authorList>
            <person name="Cecchin M."/>
            <person name="Marcolungo L."/>
            <person name="Rossato M."/>
            <person name="Girolomoni L."/>
            <person name="Cosentino E."/>
            <person name="Cuine S."/>
            <person name="Li-Beisson Y."/>
            <person name="Delledonne M."/>
            <person name="Ballottari M."/>
        </authorList>
    </citation>
    <scope>NUCLEOTIDE SEQUENCE</scope>
    <source>
        <strain evidence="2">211/11P</strain>
    </source>
</reference>
<feature type="transmembrane region" description="Helical" evidence="1">
    <location>
        <begin position="83"/>
        <end position="104"/>
    </location>
</feature>
<sequence length="127" mass="12963">MGGAAKGRTKRHVPTPSLIFPSTLAAARLQETKRRMPFWSGGFRTTAGGVLFVASLISLPAFLTGATMGAADMPAGHGALGIAASYLLFFAIMAIPCCGAVGGWKLMAAGARTAGWLPLASESLEGP</sequence>
<evidence type="ECO:0000256" key="1">
    <source>
        <dbReference type="SAM" id="Phobius"/>
    </source>
</evidence>
<accession>A0A9D4TKY5</accession>
<protein>
    <submittedName>
        <fullName evidence="2">Uncharacterized protein</fullName>
    </submittedName>
</protein>
<evidence type="ECO:0000313" key="3">
    <source>
        <dbReference type="Proteomes" id="UP001055712"/>
    </source>
</evidence>